<keyword evidence="3 7" id="KW-0479">Metal-binding</keyword>
<dbReference type="Proteomes" id="UP000254266">
    <property type="component" value="Unassembled WGS sequence"/>
</dbReference>
<dbReference type="InterPro" id="IPR051395">
    <property type="entry name" value="Cytochrome_c_Peroxidase/MauG"/>
</dbReference>
<protein>
    <submittedName>
        <fullName evidence="9">Methylamine utilization protein MauG</fullName>
    </submittedName>
</protein>
<dbReference type="EMBL" id="QFXC01000011">
    <property type="protein sequence ID" value="RDH83141.1"/>
    <property type="molecule type" value="Genomic_DNA"/>
</dbReference>
<dbReference type="GO" id="GO:0009055">
    <property type="term" value="F:electron transfer activity"/>
    <property type="evidence" value="ECO:0007669"/>
    <property type="project" value="InterPro"/>
</dbReference>
<dbReference type="PANTHER" id="PTHR30600">
    <property type="entry name" value="CYTOCHROME C PEROXIDASE-RELATED"/>
    <property type="match status" value="1"/>
</dbReference>
<dbReference type="GO" id="GO:0004130">
    <property type="term" value="F:cytochrome-c peroxidase activity"/>
    <property type="evidence" value="ECO:0007669"/>
    <property type="project" value="TreeGrafter"/>
</dbReference>
<evidence type="ECO:0000313" key="9">
    <source>
        <dbReference type="EMBL" id="RDH83141.1"/>
    </source>
</evidence>
<keyword evidence="5" id="KW-0560">Oxidoreductase</keyword>
<comment type="subcellular location">
    <subcellularLocation>
        <location evidence="1">Cell envelope</location>
    </subcellularLocation>
</comment>
<keyword evidence="4" id="KW-0732">Signal</keyword>
<dbReference type="InterPro" id="IPR036909">
    <property type="entry name" value="Cyt_c-like_dom_sf"/>
</dbReference>
<dbReference type="PANTHER" id="PTHR30600:SF10">
    <property type="entry name" value="BLL6722 PROTEIN"/>
    <property type="match status" value="1"/>
</dbReference>
<feature type="domain" description="Cytochrome c" evidence="8">
    <location>
        <begin position="13"/>
        <end position="153"/>
    </location>
</feature>
<dbReference type="InterPro" id="IPR004852">
    <property type="entry name" value="Di-haem_cyt_c_peroxidsae"/>
</dbReference>
<dbReference type="GO" id="GO:0046872">
    <property type="term" value="F:metal ion binding"/>
    <property type="evidence" value="ECO:0007669"/>
    <property type="project" value="UniProtKB-KW"/>
</dbReference>
<evidence type="ECO:0000259" key="8">
    <source>
        <dbReference type="PROSITE" id="PS51007"/>
    </source>
</evidence>
<dbReference type="Gene3D" id="1.10.760.10">
    <property type="entry name" value="Cytochrome c-like domain"/>
    <property type="match status" value="2"/>
</dbReference>
<comment type="caution">
    <text evidence="9">The sequence shown here is derived from an EMBL/GenBank/DDBJ whole genome shotgun (WGS) entry which is preliminary data.</text>
</comment>
<evidence type="ECO:0000256" key="1">
    <source>
        <dbReference type="ARBA" id="ARBA00004196"/>
    </source>
</evidence>
<sequence length="388" mass="41208">MALSVSAQAGLTPEQMLGSALYQDTNLSLNKNQSCASCHSLGTVKTFNGKTVAAGFVDPENVATGSATSRGSVAGKFGGLNSPSAGYAAFSPSFHFDETEGLWVGGQFWNGRSATLEDQAKGPFLNPLEMAMPSRWAVISEIKNNKRYMNAFQKVYGFDLKDVPSNPLAASDDSAPQAVFDAYDLVASAIANFERSRKFNAFDSKFDFVTAGATTFSDQEARGMALFAGKAQCSLCHVMDPATGPDGNVYPAVFTDFTYDNIGVPRNHSIAGNPGPDNGLAATTGDAGDAGKHKVMSLRNIAVTAPYAHNSYFATLEEIVHFYNTRDVASEGWANAEVPVNVNNGELGNLGLTDAEEADVVAFLKTLTDNYPAWGMDPNVPEGTPSPW</sequence>
<accession>A0A370DE33</accession>
<keyword evidence="6 7" id="KW-0408">Iron</keyword>
<dbReference type="AlphaFoldDB" id="A0A370DE33"/>
<organism evidence="9 10">
    <name type="scientific">endosymbiont of Galathealinum brachiosum</name>
    <dbReference type="NCBI Taxonomy" id="2200906"/>
    <lineage>
        <taxon>Bacteria</taxon>
        <taxon>Pseudomonadati</taxon>
        <taxon>Pseudomonadota</taxon>
        <taxon>Gammaproteobacteria</taxon>
        <taxon>sulfur-oxidizing symbionts</taxon>
    </lineage>
</organism>
<evidence type="ECO:0000313" key="10">
    <source>
        <dbReference type="Proteomes" id="UP000254266"/>
    </source>
</evidence>
<name>A0A370DE33_9GAMM</name>
<dbReference type="Pfam" id="PF03150">
    <property type="entry name" value="CCP_MauG"/>
    <property type="match status" value="1"/>
</dbReference>
<reference evidence="9 10" key="1">
    <citation type="journal article" date="2018" name="ISME J.">
        <title>Endosymbiont genomes yield clues of tubeworm success.</title>
        <authorList>
            <person name="Li Y."/>
            <person name="Liles M.R."/>
            <person name="Halanych K.M."/>
        </authorList>
    </citation>
    <scope>NUCLEOTIDE SEQUENCE [LARGE SCALE GENOMIC DNA]</scope>
    <source>
        <strain evidence="9">A1464</strain>
    </source>
</reference>
<evidence type="ECO:0000256" key="7">
    <source>
        <dbReference type="PROSITE-ProRule" id="PRU00433"/>
    </source>
</evidence>
<evidence type="ECO:0000256" key="6">
    <source>
        <dbReference type="ARBA" id="ARBA00023004"/>
    </source>
</evidence>
<dbReference type="InterPro" id="IPR009056">
    <property type="entry name" value="Cyt_c-like_dom"/>
</dbReference>
<evidence type="ECO:0000256" key="2">
    <source>
        <dbReference type="ARBA" id="ARBA00022617"/>
    </source>
</evidence>
<evidence type="ECO:0000256" key="5">
    <source>
        <dbReference type="ARBA" id="ARBA00023002"/>
    </source>
</evidence>
<keyword evidence="2 7" id="KW-0349">Heme</keyword>
<gene>
    <name evidence="9" type="ORF">DIZ80_09385</name>
</gene>
<dbReference type="GO" id="GO:0030313">
    <property type="term" value="C:cell envelope"/>
    <property type="evidence" value="ECO:0007669"/>
    <property type="project" value="UniProtKB-SubCell"/>
</dbReference>
<dbReference type="SUPFAM" id="SSF46626">
    <property type="entry name" value="Cytochrome c"/>
    <property type="match status" value="2"/>
</dbReference>
<dbReference type="PROSITE" id="PS51007">
    <property type="entry name" value="CYTC"/>
    <property type="match status" value="2"/>
</dbReference>
<evidence type="ECO:0000256" key="4">
    <source>
        <dbReference type="ARBA" id="ARBA00022729"/>
    </source>
</evidence>
<proteinExistence type="predicted"/>
<dbReference type="GO" id="GO:0020037">
    <property type="term" value="F:heme binding"/>
    <property type="evidence" value="ECO:0007669"/>
    <property type="project" value="InterPro"/>
</dbReference>
<evidence type="ECO:0000256" key="3">
    <source>
        <dbReference type="ARBA" id="ARBA00022723"/>
    </source>
</evidence>
<keyword evidence="10" id="KW-1185">Reference proteome</keyword>
<feature type="domain" description="Cytochrome c" evidence="8">
    <location>
        <begin position="218"/>
        <end position="368"/>
    </location>
</feature>